<evidence type="ECO:0000259" key="1">
    <source>
        <dbReference type="Pfam" id="PF13358"/>
    </source>
</evidence>
<dbReference type="GO" id="GO:0003676">
    <property type="term" value="F:nucleic acid binding"/>
    <property type="evidence" value="ECO:0007669"/>
    <property type="project" value="InterPro"/>
</dbReference>
<protein>
    <submittedName>
        <fullName evidence="2">Transposase</fullName>
    </submittedName>
</protein>
<dbReference type="EMBL" id="AOIM01000002">
    <property type="protein sequence ID" value="ELY96176.1"/>
    <property type="molecule type" value="Genomic_DNA"/>
</dbReference>
<dbReference type="Gene3D" id="3.30.420.10">
    <property type="entry name" value="Ribonuclease H-like superfamily/Ribonuclease H"/>
    <property type="match status" value="1"/>
</dbReference>
<dbReference type="AlphaFoldDB" id="M0ACQ7"/>
<name>M0ACQ7_9EURY</name>
<reference evidence="2 3" key="1">
    <citation type="journal article" date="2014" name="PLoS Genet.">
        <title>Phylogenetically driven sequencing of extremely halophilic archaea reveals strategies for static and dynamic osmo-response.</title>
        <authorList>
            <person name="Becker E.A."/>
            <person name="Seitzer P.M."/>
            <person name="Tritt A."/>
            <person name="Larsen D."/>
            <person name="Krusor M."/>
            <person name="Yao A.I."/>
            <person name="Wu D."/>
            <person name="Madern D."/>
            <person name="Eisen J.A."/>
            <person name="Darling A.E."/>
            <person name="Facciotti M.T."/>
        </authorList>
    </citation>
    <scope>NUCLEOTIDE SEQUENCE [LARGE SCALE GENOMIC DNA]</scope>
    <source>
        <strain evidence="2 3">JCM 10989</strain>
    </source>
</reference>
<accession>M0ACQ7</accession>
<evidence type="ECO:0000313" key="3">
    <source>
        <dbReference type="Proteomes" id="UP000011519"/>
    </source>
</evidence>
<comment type="caution">
    <text evidence="2">The sequence shown here is derived from an EMBL/GenBank/DDBJ whole genome shotgun (WGS) entry which is preliminary data.</text>
</comment>
<proteinExistence type="predicted"/>
<sequence length="75" mass="8223">MLDGAPYFQATAVTDLTARDDLDSVTLPAYSPELNPVAECWRDLQAALSNHFFESLDGLTTALIQLLTSSLYQSE</sequence>
<keyword evidence="3" id="KW-1185">Reference proteome</keyword>
<dbReference type="Proteomes" id="UP000011519">
    <property type="component" value="Unassembled WGS sequence"/>
</dbReference>
<gene>
    <name evidence="2" type="ORF">C483_00080</name>
</gene>
<organism evidence="2 3">
    <name type="scientific">Natrialba hulunbeirensis JCM 10989</name>
    <dbReference type="NCBI Taxonomy" id="1227493"/>
    <lineage>
        <taxon>Archaea</taxon>
        <taxon>Methanobacteriati</taxon>
        <taxon>Methanobacteriota</taxon>
        <taxon>Stenosarchaea group</taxon>
        <taxon>Halobacteria</taxon>
        <taxon>Halobacteriales</taxon>
        <taxon>Natrialbaceae</taxon>
        <taxon>Natrialba</taxon>
    </lineage>
</organism>
<feature type="domain" description="Tc1-like transposase DDE" evidence="1">
    <location>
        <begin position="2"/>
        <end position="59"/>
    </location>
</feature>
<dbReference type="InterPro" id="IPR038717">
    <property type="entry name" value="Tc1-like_DDE_dom"/>
</dbReference>
<dbReference type="InterPro" id="IPR036397">
    <property type="entry name" value="RNaseH_sf"/>
</dbReference>
<dbReference type="Pfam" id="PF13358">
    <property type="entry name" value="DDE_3"/>
    <property type="match status" value="1"/>
</dbReference>
<evidence type="ECO:0000313" key="2">
    <source>
        <dbReference type="EMBL" id="ELY96176.1"/>
    </source>
</evidence>